<dbReference type="EC" id="4.1.2.25" evidence="6"/>
<proteinExistence type="inferred from homology"/>
<evidence type="ECO:0000256" key="6">
    <source>
        <dbReference type="RuleBase" id="RU362079"/>
    </source>
</evidence>
<dbReference type="Gene3D" id="3.30.1130.10">
    <property type="match status" value="1"/>
</dbReference>
<evidence type="ECO:0000256" key="2">
    <source>
        <dbReference type="ARBA" id="ARBA00005013"/>
    </source>
</evidence>
<sequence length="252" mass="26910">MTAKIGLKDVRIHAPHGYFEEEHLMGNEFSIDVEVDAQIGGAASEDDLGQTVNYATIHYLLKVEMKRPTQLLEALAYRMAARIADQFDNVSNVKIRLHKLNPPLGGKVASSWVEVSVAASGGSGGGRGGYDDYGSSYAGGRTFEDYVPHFDVDGPFAGPGGGGGGMTGAPSRPRPVTPQISPPTAAPPPPLVFDEAAFELAGDGDEEFYDGAGEEEMMDDGDFDMGDFELPEGFDPGDLEGFDFDGFDFEKE</sequence>
<keyword evidence="10" id="KW-1185">Reference proteome</keyword>
<dbReference type="NCBIfam" id="TIGR00526">
    <property type="entry name" value="folB_dom"/>
    <property type="match status" value="1"/>
</dbReference>
<dbReference type="Proteomes" id="UP000770785">
    <property type="component" value="Unassembled WGS sequence"/>
</dbReference>
<dbReference type="InterPro" id="IPR006156">
    <property type="entry name" value="Dihydroneopterin_aldolase"/>
</dbReference>
<comment type="similarity">
    <text evidence="3 6">Belongs to the DHNA family.</text>
</comment>
<name>A0ABX0XDF3_9BACT</name>
<evidence type="ECO:0000313" key="9">
    <source>
        <dbReference type="EMBL" id="NJC27338.1"/>
    </source>
</evidence>
<dbReference type="Pfam" id="PF02152">
    <property type="entry name" value="FolB"/>
    <property type="match status" value="1"/>
</dbReference>
<dbReference type="NCBIfam" id="TIGR00525">
    <property type="entry name" value="folB"/>
    <property type="match status" value="1"/>
</dbReference>
<feature type="compositionally biased region" description="Pro residues" evidence="7">
    <location>
        <begin position="172"/>
        <end position="185"/>
    </location>
</feature>
<accession>A0ABX0XDF3</accession>
<evidence type="ECO:0000313" key="10">
    <source>
        <dbReference type="Proteomes" id="UP000770785"/>
    </source>
</evidence>
<comment type="caution">
    <text evidence="9">The sequence shown here is derived from an EMBL/GenBank/DDBJ whole genome shotgun (WGS) entry which is preliminary data.</text>
</comment>
<gene>
    <name evidence="9" type="ORF">GGR27_002851</name>
</gene>
<evidence type="ECO:0000256" key="5">
    <source>
        <dbReference type="ARBA" id="ARBA00023239"/>
    </source>
</evidence>
<reference evidence="9 10" key="1">
    <citation type="submission" date="2020-03" db="EMBL/GenBank/DDBJ databases">
        <title>Genomic Encyclopedia of Type Strains, Phase IV (KMG-IV): sequencing the most valuable type-strain genomes for metagenomic binning, comparative biology and taxonomic classification.</title>
        <authorList>
            <person name="Goeker M."/>
        </authorList>
    </citation>
    <scope>NUCLEOTIDE SEQUENCE [LARGE SCALE GENOMIC DNA]</scope>
    <source>
        <strain evidence="9 10">DSM 105096</strain>
    </source>
</reference>
<comment type="function">
    <text evidence="6">Catalyzes the conversion of 7,8-dihydroneopterin to 6-hydroxymethyl-7,8-dihydropterin.</text>
</comment>
<comment type="pathway">
    <text evidence="2 6">Cofactor biosynthesis; tetrahydrofolate biosynthesis; 2-amino-4-hydroxy-6-hydroxymethyl-7,8-dihydropteridine diphosphate from 7,8-dihydroneopterin triphosphate: step 3/4.</text>
</comment>
<dbReference type="InterPro" id="IPR006157">
    <property type="entry name" value="FolB_dom"/>
</dbReference>
<dbReference type="PANTHER" id="PTHR42844:SF1">
    <property type="entry name" value="DIHYDRONEOPTERIN ALDOLASE 1-RELATED"/>
    <property type="match status" value="1"/>
</dbReference>
<dbReference type="RefSeq" id="WP_168038332.1">
    <property type="nucleotide sequence ID" value="NZ_JAATJH010000004.1"/>
</dbReference>
<evidence type="ECO:0000256" key="4">
    <source>
        <dbReference type="ARBA" id="ARBA00022909"/>
    </source>
</evidence>
<evidence type="ECO:0000259" key="8">
    <source>
        <dbReference type="SMART" id="SM00905"/>
    </source>
</evidence>
<feature type="region of interest" description="Disordered" evidence="7">
    <location>
        <begin position="160"/>
        <end position="185"/>
    </location>
</feature>
<dbReference type="SMART" id="SM00905">
    <property type="entry name" value="FolB"/>
    <property type="match status" value="1"/>
</dbReference>
<protein>
    <recommendedName>
        <fullName evidence="6">7,8-dihydroneopterin aldolase</fullName>
        <ecNumber evidence="6">4.1.2.25</ecNumber>
    </recommendedName>
</protein>
<organism evidence="9 10">
    <name type="scientific">Neolewinella antarctica</name>
    <dbReference type="NCBI Taxonomy" id="442734"/>
    <lineage>
        <taxon>Bacteria</taxon>
        <taxon>Pseudomonadati</taxon>
        <taxon>Bacteroidota</taxon>
        <taxon>Saprospiria</taxon>
        <taxon>Saprospirales</taxon>
        <taxon>Lewinellaceae</taxon>
        <taxon>Neolewinella</taxon>
    </lineage>
</organism>
<evidence type="ECO:0000256" key="7">
    <source>
        <dbReference type="SAM" id="MobiDB-lite"/>
    </source>
</evidence>
<dbReference type="PANTHER" id="PTHR42844">
    <property type="entry name" value="DIHYDRONEOPTERIN ALDOLASE 1-RELATED"/>
    <property type="match status" value="1"/>
</dbReference>
<keyword evidence="4 6" id="KW-0289">Folate biosynthesis</keyword>
<keyword evidence="5 6" id="KW-0456">Lyase</keyword>
<dbReference type="SUPFAM" id="SSF55620">
    <property type="entry name" value="Tetrahydrobiopterin biosynthesis enzymes-like"/>
    <property type="match status" value="1"/>
</dbReference>
<dbReference type="InterPro" id="IPR043133">
    <property type="entry name" value="GTP-CH-I_C/QueF"/>
</dbReference>
<evidence type="ECO:0000256" key="1">
    <source>
        <dbReference type="ARBA" id="ARBA00001353"/>
    </source>
</evidence>
<comment type="catalytic activity">
    <reaction evidence="1 6">
        <text>7,8-dihydroneopterin = 6-hydroxymethyl-7,8-dihydropterin + glycolaldehyde</text>
        <dbReference type="Rhea" id="RHEA:10540"/>
        <dbReference type="ChEBI" id="CHEBI:17001"/>
        <dbReference type="ChEBI" id="CHEBI:17071"/>
        <dbReference type="ChEBI" id="CHEBI:44841"/>
        <dbReference type="EC" id="4.1.2.25"/>
    </reaction>
</comment>
<dbReference type="EMBL" id="JAATJH010000004">
    <property type="protein sequence ID" value="NJC27338.1"/>
    <property type="molecule type" value="Genomic_DNA"/>
</dbReference>
<feature type="domain" description="Dihydroneopterin aldolase/epimerase" evidence="8">
    <location>
        <begin position="5"/>
        <end position="119"/>
    </location>
</feature>
<feature type="region of interest" description="Disordered" evidence="7">
    <location>
        <begin position="205"/>
        <end position="240"/>
    </location>
</feature>
<evidence type="ECO:0000256" key="3">
    <source>
        <dbReference type="ARBA" id="ARBA00005708"/>
    </source>
</evidence>